<evidence type="ECO:0000313" key="2">
    <source>
        <dbReference type="Proteomes" id="UP000318081"/>
    </source>
</evidence>
<dbReference type="EMBL" id="CP036432">
    <property type="protein sequence ID" value="QDV86013.1"/>
    <property type="molecule type" value="Genomic_DNA"/>
</dbReference>
<evidence type="ECO:0000313" key="1">
    <source>
        <dbReference type="EMBL" id="QDV86013.1"/>
    </source>
</evidence>
<proteinExistence type="predicted"/>
<gene>
    <name evidence="1" type="ORF">TBK1r_50300</name>
</gene>
<protein>
    <submittedName>
        <fullName evidence="1">Uncharacterized protein</fullName>
    </submittedName>
</protein>
<sequence>MNARSVLVHSSLQFSRMADNALCNLSKTDAARWEFAIVRGRSVNPCARLDGIVGLGDLEKQIQRQRWTTELQGSCKGQVLDNAEPVIDDAGLRGGRLLPLCRSCRLPLLSFTFR</sequence>
<keyword evidence="2" id="KW-1185">Reference proteome</keyword>
<reference evidence="1 2" key="1">
    <citation type="submission" date="2019-02" db="EMBL/GenBank/DDBJ databases">
        <title>Deep-cultivation of Planctomycetes and their phenomic and genomic characterization uncovers novel biology.</title>
        <authorList>
            <person name="Wiegand S."/>
            <person name="Jogler M."/>
            <person name="Boedeker C."/>
            <person name="Pinto D."/>
            <person name="Vollmers J."/>
            <person name="Rivas-Marin E."/>
            <person name="Kohn T."/>
            <person name="Peeters S.H."/>
            <person name="Heuer A."/>
            <person name="Rast P."/>
            <person name="Oberbeckmann S."/>
            <person name="Bunk B."/>
            <person name="Jeske O."/>
            <person name="Meyerdierks A."/>
            <person name="Storesund J.E."/>
            <person name="Kallscheuer N."/>
            <person name="Luecker S."/>
            <person name="Lage O.M."/>
            <person name="Pohl T."/>
            <person name="Merkel B.J."/>
            <person name="Hornburger P."/>
            <person name="Mueller R.-W."/>
            <person name="Bruemmer F."/>
            <person name="Labrenz M."/>
            <person name="Spormann A.M."/>
            <person name="Op den Camp H."/>
            <person name="Overmann J."/>
            <person name="Amann R."/>
            <person name="Jetten M.S.M."/>
            <person name="Mascher T."/>
            <person name="Medema M.H."/>
            <person name="Devos D.P."/>
            <person name="Kaster A.-K."/>
            <person name="Ovreas L."/>
            <person name="Rohde M."/>
            <person name="Galperin M.Y."/>
            <person name="Jogler C."/>
        </authorList>
    </citation>
    <scope>NUCLEOTIDE SEQUENCE [LARGE SCALE GENOMIC DNA]</scope>
    <source>
        <strain evidence="1 2">TBK1r</strain>
    </source>
</reference>
<dbReference type="Proteomes" id="UP000318081">
    <property type="component" value="Chromosome"/>
</dbReference>
<accession>A0ABX5XVE9</accession>
<organism evidence="1 2">
    <name type="scientific">Stieleria magnilauensis</name>
    <dbReference type="NCBI Taxonomy" id="2527963"/>
    <lineage>
        <taxon>Bacteria</taxon>
        <taxon>Pseudomonadati</taxon>
        <taxon>Planctomycetota</taxon>
        <taxon>Planctomycetia</taxon>
        <taxon>Pirellulales</taxon>
        <taxon>Pirellulaceae</taxon>
        <taxon>Stieleria</taxon>
    </lineage>
</organism>
<name>A0ABX5XVE9_9BACT</name>